<protein>
    <submittedName>
        <fullName evidence="2">Uncharacterized protein</fullName>
    </submittedName>
</protein>
<evidence type="ECO:0000313" key="3">
    <source>
        <dbReference type="Proteomes" id="UP000437017"/>
    </source>
</evidence>
<evidence type="ECO:0000313" key="2">
    <source>
        <dbReference type="EMBL" id="KAB0399172.1"/>
    </source>
</evidence>
<feature type="non-terminal residue" evidence="2">
    <location>
        <position position="79"/>
    </location>
</feature>
<reference evidence="2 3" key="1">
    <citation type="journal article" date="2019" name="PLoS ONE">
        <title>Genomic analyses reveal an absence of contemporary introgressive admixture between fin whales and blue whales, despite known hybrids.</title>
        <authorList>
            <person name="Westbury M.V."/>
            <person name="Petersen B."/>
            <person name="Lorenzen E.D."/>
        </authorList>
    </citation>
    <scope>NUCLEOTIDE SEQUENCE [LARGE SCALE GENOMIC DNA]</scope>
    <source>
        <strain evidence="2">FinWhale-01</strain>
    </source>
</reference>
<evidence type="ECO:0000256" key="1">
    <source>
        <dbReference type="SAM" id="MobiDB-lite"/>
    </source>
</evidence>
<dbReference type="EMBL" id="SGJD01001609">
    <property type="protein sequence ID" value="KAB0399172.1"/>
    <property type="molecule type" value="Genomic_DNA"/>
</dbReference>
<dbReference type="Proteomes" id="UP000437017">
    <property type="component" value="Unassembled WGS sequence"/>
</dbReference>
<name>A0A643CGC9_BALPH</name>
<feature type="non-terminal residue" evidence="2">
    <location>
        <position position="1"/>
    </location>
</feature>
<accession>A0A643CGC9</accession>
<organism evidence="2 3">
    <name type="scientific">Balaenoptera physalus</name>
    <name type="common">Fin whale</name>
    <name type="synonym">Balaena physalus</name>
    <dbReference type="NCBI Taxonomy" id="9770"/>
    <lineage>
        <taxon>Eukaryota</taxon>
        <taxon>Metazoa</taxon>
        <taxon>Chordata</taxon>
        <taxon>Craniata</taxon>
        <taxon>Vertebrata</taxon>
        <taxon>Euteleostomi</taxon>
        <taxon>Mammalia</taxon>
        <taxon>Eutheria</taxon>
        <taxon>Laurasiatheria</taxon>
        <taxon>Artiodactyla</taxon>
        <taxon>Whippomorpha</taxon>
        <taxon>Cetacea</taxon>
        <taxon>Mysticeti</taxon>
        <taxon>Balaenopteridae</taxon>
        <taxon>Balaenoptera</taxon>
    </lineage>
</organism>
<feature type="region of interest" description="Disordered" evidence="1">
    <location>
        <begin position="58"/>
        <end position="79"/>
    </location>
</feature>
<gene>
    <name evidence="2" type="ORF">E2I00_003559</name>
</gene>
<proteinExistence type="predicted"/>
<dbReference type="AlphaFoldDB" id="A0A643CGC9"/>
<sequence length="79" mass="8390">LPGPSRRLGPVCALQILPGTVGPAREAQAAAHPHHVYQRAAEGAGTRLRRDSLPRHLHARGAGAQDRPYRGSRAGACLR</sequence>
<comment type="caution">
    <text evidence="2">The sequence shown here is derived from an EMBL/GenBank/DDBJ whole genome shotgun (WGS) entry which is preliminary data.</text>
</comment>
<keyword evidence="3" id="KW-1185">Reference proteome</keyword>